<dbReference type="InterPro" id="IPR058647">
    <property type="entry name" value="BSH_CzcB-like"/>
</dbReference>
<feature type="region of interest" description="Disordered" evidence="4">
    <location>
        <begin position="32"/>
        <end position="53"/>
    </location>
</feature>
<dbReference type="Gene3D" id="2.40.420.20">
    <property type="match status" value="1"/>
</dbReference>
<comment type="caution">
    <text evidence="7">The sequence shown here is derived from an EMBL/GenBank/DDBJ whole genome shotgun (WGS) entry which is preliminary data.</text>
</comment>
<dbReference type="GO" id="GO:0060003">
    <property type="term" value="P:copper ion export"/>
    <property type="evidence" value="ECO:0007669"/>
    <property type="project" value="TreeGrafter"/>
</dbReference>
<accession>F2B1G4</accession>
<evidence type="ECO:0000256" key="4">
    <source>
        <dbReference type="SAM" id="MobiDB-lite"/>
    </source>
</evidence>
<evidence type="ECO:0000313" key="8">
    <source>
        <dbReference type="Proteomes" id="UP000006222"/>
    </source>
</evidence>
<dbReference type="NCBIfam" id="TIGR01730">
    <property type="entry name" value="RND_mfp"/>
    <property type="match status" value="1"/>
</dbReference>
<dbReference type="SUPFAM" id="SSF111369">
    <property type="entry name" value="HlyD-like secretion proteins"/>
    <property type="match status" value="1"/>
</dbReference>
<dbReference type="EMBL" id="AFAR01000301">
    <property type="protein sequence ID" value="EGF24262.1"/>
    <property type="molecule type" value="Genomic_DNA"/>
</dbReference>
<dbReference type="GO" id="GO:0030313">
    <property type="term" value="C:cell envelope"/>
    <property type="evidence" value="ECO:0007669"/>
    <property type="project" value="TreeGrafter"/>
</dbReference>
<dbReference type="GO" id="GO:0022857">
    <property type="term" value="F:transmembrane transporter activity"/>
    <property type="evidence" value="ECO:0007669"/>
    <property type="project" value="InterPro"/>
</dbReference>
<feature type="domain" description="CzcB-like barrel-sandwich hybrid" evidence="5">
    <location>
        <begin position="101"/>
        <end position="334"/>
    </location>
</feature>
<evidence type="ECO:0000313" key="7">
    <source>
        <dbReference type="EMBL" id="EGF24262.1"/>
    </source>
</evidence>
<dbReference type="PATRIC" id="fig|991778.3.peg.6167"/>
<dbReference type="Gene3D" id="2.40.30.170">
    <property type="match status" value="1"/>
</dbReference>
<dbReference type="Gene3D" id="2.40.50.100">
    <property type="match status" value="1"/>
</dbReference>
<evidence type="ECO:0000256" key="3">
    <source>
        <dbReference type="SAM" id="Coils"/>
    </source>
</evidence>
<dbReference type="PANTHER" id="PTHR30097">
    <property type="entry name" value="CATION EFFLUX SYSTEM PROTEIN CUSB"/>
    <property type="match status" value="1"/>
</dbReference>
<feature type="coiled-coil region" evidence="3">
    <location>
        <begin position="248"/>
        <end position="275"/>
    </location>
</feature>
<dbReference type="PANTHER" id="PTHR30097:SF4">
    <property type="entry name" value="SLR6042 PROTEIN"/>
    <property type="match status" value="1"/>
</dbReference>
<keyword evidence="2" id="KW-0813">Transport</keyword>
<name>F2B1G4_RHOBT</name>
<dbReference type="Pfam" id="PF25975">
    <property type="entry name" value="CzcB_C"/>
    <property type="match status" value="1"/>
</dbReference>
<evidence type="ECO:0000259" key="5">
    <source>
        <dbReference type="Pfam" id="PF25973"/>
    </source>
</evidence>
<reference evidence="7 8" key="1">
    <citation type="journal article" date="2013" name="Mar. Genomics">
        <title>Expression of sulfatases in Rhodopirellula baltica and the diversity of sulfatases in the genus Rhodopirellula.</title>
        <authorList>
            <person name="Wegner C.E."/>
            <person name="Richter-Heitmann T."/>
            <person name="Klindworth A."/>
            <person name="Klockow C."/>
            <person name="Richter M."/>
            <person name="Achstetter T."/>
            <person name="Glockner F.O."/>
            <person name="Harder J."/>
        </authorList>
    </citation>
    <scope>NUCLEOTIDE SEQUENCE [LARGE SCALE GENOMIC DNA]</scope>
    <source>
        <strain evidence="7 8">WH47</strain>
    </source>
</reference>
<evidence type="ECO:0000256" key="1">
    <source>
        <dbReference type="ARBA" id="ARBA00009477"/>
    </source>
</evidence>
<evidence type="ECO:0000256" key="2">
    <source>
        <dbReference type="ARBA" id="ARBA00022448"/>
    </source>
</evidence>
<dbReference type="GO" id="GO:0015679">
    <property type="term" value="P:plasma membrane copper ion transport"/>
    <property type="evidence" value="ECO:0007669"/>
    <property type="project" value="TreeGrafter"/>
</dbReference>
<dbReference type="InterPro" id="IPR058649">
    <property type="entry name" value="CzcB_C"/>
</dbReference>
<dbReference type="InterPro" id="IPR006143">
    <property type="entry name" value="RND_pump_MFP"/>
</dbReference>
<keyword evidence="3" id="KW-0175">Coiled coil</keyword>
<organism evidence="7 8">
    <name type="scientific">Rhodopirellula baltica WH47</name>
    <dbReference type="NCBI Taxonomy" id="991778"/>
    <lineage>
        <taxon>Bacteria</taxon>
        <taxon>Pseudomonadati</taxon>
        <taxon>Planctomycetota</taxon>
        <taxon>Planctomycetia</taxon>
        <taxon>Pirellulales</taxon>
        <taxon>Pirellulaceae</taxon>
        <taxon>Rhodopirellula</taxon>
    </lineage>
</organism>
<dbReference type="Proteomes" id="UP000006222">
    <property type="component" value="Unassembled WGS sequence"/>
</dbReference>
<gene>
    <name evidence="7" type="ORF">RBWH47_05082</name>
</gene>
<comment type="similarity">
    <text evidence="1">Belongs to the membrane fusion protein (MFP) (TC 8.A.1) family.</text>
</comment>
<dbReference type="GO" id="GO:0016020">
    <property type="term" value="C:membrane"/>
    <property type="evidence" value="ECO:0007669"/>
    <property type="project" value="InterPro"/>
</dbReference>
<dbReference type="FunFam" id="2.40.420.20:FF:000006">
    <property type="entry name" value="RND family efflux transporter MFP subunit"/>
    <property type="match status" value="1"/>
</dbReference>
<proteinExistence type="inferred from homology"/>
<dbReference type="RefSeq" id="WP_007329724.1">
    <property type="nucleotide sequence ID" value="NZ_AFAR01000301.1"/>
</dbReference>
<dbReference type="Pfam" id="PF25973">
    <property type="entry name" value="BSH_CzcB"/>
    <property type="match status" value="1"/>
</dbReference>
<dbReference type="AlphaFoldDB" id="F2B1G4"/>
<sequence length="491" mass="53060">MKSKYWLSALVALLVVVAIAWNFSSRELDSPRVDSVASEGADREVSTPSEVDGTQRVRLSDRKIDIAGIRSVEVQRGTLVITRTLPARFAYDDTRHVSLRTPTDGVLESILVKTGDSVDRGQPVAVLRSPSIGTARNQILSEKANLELAQEAYRWEADIHAGVSDLAKRIRAGEAIDAIKQSLQDKTIGEFGGQLLTMYSKSNLANRLSRSVDDLGGSGAISGRVVQERQSDRQQSEAMLEAAIEQSLFQTRQSMIQAEAKRNEAERRLRIAKQTLGTLLGTLADSMGGLDVSPNELDVSRLTIQSPLAGTIESKAFSASERVAAQDELFVIADTSSLWVEADIRGRDWESIHVGQGDEVMVSTPAMNMPPHPAMVYTVGRQVDPASGAIPLVAKIDNSKGHFRPGLFARMAVPIETRPDVILVAESALMDLDGQTNVFVISEDGFEPVTVEVGAQGGGMVEIREGLIEGQSVVVSGAFALKSELLLEGEE</sequence>
<protein>
    <submittedName>
        <fullName evidence="7">Secretion protein HlyD</fullName>
    </submittedName>
</protein>
<evidence type="ECO:0000259" key="6">
    <source>
        <dbReference type="Pfam" id="PF25975"/>
    </source>
</evidence>
<dbReference type="InterPro" id="IPR051909">
    <property type="entry name" value="MFP_Cation_Efflux"/>
</dbReference>
<feature type="domain" description="CzcB-like C-terminal circularly permuted SH3-like" evidence="6">
    <location>
        <begin position="423"/>
        <end position="482"/>
    </location>
</feature>